<name>A0A6A1ULH4_9ROSI</name>
<comment type="caution">
    <text evidence="2">The sequence shown here is derived from an EMBL/GenBank/DDBJ whole genome shotgun (WGS) entry which is preliminary data.</text>
</comment>
<reference evidence="2 3" key="1">
    <citation type="journal article" date="2019" name="Plant Biotechnol. J.">
        <title>The red bayberry genome and genetic basis of sex determination.</title>
        <authorList>
            <person name="Jia H.M."/>
            <person name="Jia H.J."/>
            <person name="Cai Q.L."/>
            <person name="Wang Y."/>
            <person name="Zhao H.B."/>
            <person name="Yang W.F."/>
            <person name="Wang G.Y."/>
            <person name="Li Y.H."/>
            <person name="Zhan D.L."/>
            <person name="Shen Y.T."/>
            <person name="Niu Q.F."/>
            <person name="Chang L."/>
            <person name="Qiu J."/>
            <person name="Zhao L."/>
            <person name="Xie H.B."/>
            <person name="Fu W.Y."/>
            <person name="Jin J."/>
            <person name="Li X.W."/>
            <person name="Jiao Y."/>
            <person name="Zhou C.C."/>
            <person name="Tu T."/>
            <person name="Chai C.Y."/>
            <person name="Gao J.L."/>
            <person name="Fan L.J."/>
            <person name="van de Weg E."/>
            <person name="Wang J.Y."/>
            <person name="Gao Z.S."/>
        </authorList>
    </citation>
    <scope>NUCLEOTIDE SEQUENCE [LARGE SCALE GENOMIC DNA]</scope>
    <source>
        <tissue evidence="2">Leaves</tissue>
    </source>
</reference>
<evidence type="ECO:0000313" key="2">
    <source>
        <dbReference type="EMBL" id="KAB1201119.1"/>
    </source>
</evidence>
<protein>
    <submittedName>
        <fullName evidence="2">Uncharacterized protein</fullName>
    </submittedName>
</protein>
<gene>
    <name evidence="2" type="ORF">CJ030_MR0G005032</name>
</gene>
<feature type="compositionally biased region" description="Basic and acidic residues" evidence="1">
    <location>
        <begin position="77"/>
        <end position="88"/>
    </location>
</feature>
<evidence type="ECO:0000256" key="1">
    <source>
        <dbReference type="SAM" id="MobiDB-lite"/>
    </source>
</evidence>
<dbReference type="OrthoDB" id="778454at2759"/>
<dbReference type="AlphaFoldDB" id="A0A6A1ULH4"/>
<keyword evidence="3" id="KW-1185">Reference proteome</keyword>
<sequence>MTTALSTLEKGKFPAQSHPNPQVYLQQQQQIHNVSRDSLETAKAVFTLRSGKEVLQPEMSIDRQTVVPTPEVTTETDEAKENPEEVSSELKKLVSAEAKTKWKKANQSIRCSLVGAESSHGGEETTGGTQQHCDIRRMRRRVGDGLVVAHAMS</sequence>
<evidence type="ECO:0000313" key="3">
    <source>
        <dbReference type="Proteomes" id="UP000516437"/>
    </source>
</evidence>
<dbReference type="EMBL" id="RXIC02000095">
    <property type="protein sequence ID" value="KAB1201119.1"/>
    <property type="molecule type" value="Genomic_DNA"/>
</dbReference>
<feature type="region of interest" description="Disordered" evidence="1">
    <location>
        <begin position="67"/>
        <end position="88"/>
    </location>
</feature>
<accession>A0A6A1ULH4</accession>
<organism evidence="2 3">
    <name type="scientific">Morella rubra</name>
    <name type="common">Chinese bayberry</name>
    <dbReference type="NCBI Taxonomy" id="262757"/>
    <lineage>
        <taxon>Eukaryota</taxon>
        <taxon>Viridiplantae</taxon>
        <taxon>Streptophyta</taxon>
        <taxon>Embryophyta</taxon>
        <taxon>Tracheophyta</taxon>
        <taxon>Spermatophyta</taxon>
        <taxon>Magnoliopsida</taxon>
        <taxon>eudicotyledons</taxon>
        <taxon>Gunneridae</taxon>
        <taxon>Pentapetalae</taxon>
        <taxon>rosids</taxon>
        <taxon>fabids</taxon>
        <taxon>Fagales</taxon>
        <taxon>Myricaceae</taxon>
        <taxon>Morella</taxon>
    </lineage>
</organism>
<dbReference type="Proteomes" id="UP000516437">
    <property type="component" value="Unassembled WGS sequence"/>
</dbReference>
<proteinExistence type="predicted"/>